<feature type="domain" description="TerD" evidence="1">
    <location>
        <begin position="59"/>
        <end position="147"/>
    </location>
</feature>
<accession>A0ABS5ZEK6</accession>
<reference evidence="2 3" key="1">
    <citation type="submission" date="2021-04" db="EMBL/GenBank/DDBJ databases">
        <authorList>
            <person name="Pira H."/>
            <person name="Risdian C."/>
            <person name="Wink J."/>
        </authorList>
    </citation>
    <scope>NUCLEOTIDE SEQUENCE [LARGE SCALE GENOMIC DNA]</scope>
    <source>
        <strain evidence="2 3">WH53</strain>
    </source>
</reference>
<evidence type="ECO:0000313" key="2">
    <source>
        <dbReference type="EMBL" id="MBU2712496.1"/>
    </source>
</evidence>
<dbReference type="Gene3D" id="2.60.60.30">
    <property type="entry name" value="sav2460 like domains"/>
    <property type="match status" value="1"/>
</dbReference>
<dbReference type="Pfam" id="PF02342">
    <property type="entry name" value="TerD"/>
    <property type="match status" value="1"/>
</dbReference>
<evidence type="ECO:0000313" key="3">
    <source>
        <dbReference type="Proteomes" id="UP000690515"/>
    </source>
</evidence>
<dbReference type="InterPro" id="IPR003325">
    <property type="entry name" value="TerD"/>
</dbReference>
<organism evidence="2 3">
    <name type="scientific">Zooshikella harenae</name>
    <dbReference type="NCBI Taxonomy" id="2827238"/>
    <lineage>
        <taxon>Bacteria</taxon>
        <taxon>Pseudomonadati</taxon>
        <taxon>Pseudomonadota</taxon>
        <taxon>Gammaproteobacteria</taxon>
        <taxon>Oceanospirillales</taxon>
        <taxon>Zooshikellaceae</taxon>
        <taxon>Zooshikella</taxon>
    </lineage>
</organism>
<sequence>MQYLIPGQNTKLENPIITLRVEGCLGVKWLCLVFDEQQQIIHGQCSGINQSNEVTWLVQPFELADHVNKVKFIAYSDQSLASTVGQLTVLYTDTLADQPLFEVKAELVNRSESLLIVSELYRHQDKWKVRSVCQGFNEGIAQLEKQYNIALGQTAENAHQRTQKAAQPVVSKQPFTAAEQHTNPILNTITEDDLLITLSWENQLNPHDPINNVLDFGPVNDMRIGAFYELRNGQRGLVQSYGEARGSYYGVPYIQAISNEDQRIQQLQLNTQYWHKSYRVLVYCFILEGLSQWNKLGASIDFNNLDKININSYRCDQPLCAVAMIERVEQQYKLTPLVEFFDSLVAMDQAYGWQLPWYSQQENPE</sequence>
<dbReference type="Proteomes" id="UP000690515">
    <property type="component" value="Unassembled WGS sequence"/>
</dbReference>
<gene>
    <name evidence="2" type="ORF">KCG35_15620</name>
</gene>
<protein>
    <submittedName>
        <fullName evidence="2">TerD family protein</fullName>
    </submittedName>
</protein>
<dbReference type="EMBL" id="JAGSOY010000039">
    <property type="protein sequence ID" value="MBU2712496.1"/>
    <property type="molecule type" value="Genomic_DNA"/>
</dbReference>
<comment type="caution">
    <text evidence="2">The sequence shown here is derived from an EMBL/GenBank/DDBJ whole genome shotgun (WGS) entry which is preliminary data.</text>
</comment>
<evidence type="ECO:0000259" key="1">
    <source>
        <dbReference type="Pfam" id="PF02342"/>
    </source>
</evidence>
<dbReference type="RefSeq" id="WP_215820724.1">
    <property type="nucleotide sequence ID" value="NZ_JAGSOY010000039.1"/>
</dbReference>
<keyword evidence="3" id="KW-1185">Reference proteome</keyword>
<name>A0ABS5ZEK6_9GAMM</name>
<proteinExistence type="predicted"/>